<gene>
    <name evidence="2" type="ORF">HNR30_002065</name>
</gene>
<dbReference type="Proteomes" id="UP000530928">
    <property type="component" value="Unassembled WGS sequence"/>
</dbReference>
<evidence type="ECO:0000313" key="2">
    <source>
        <dbReference type="EMBL" id="MBA2890724.1"/>
    </source>
</evidence>
<comment type="caution">
    <text evidence="2">The sequence shown here is derived from an EMBL/GenBank/DDBJ whole genome shotgun (WGS) entry which is preliminary data.</text>
</comment>
<dbReference type="AlphaFoldDB" id="A0A7W0HPC5"/>
<accession>A0A7W0HPC5</accession>
<feature type="region of interest" description="Disordered" evidence="1">
    <location>
        <begin position="196"/>
        <end position="261"/>
    </location>
</feature>
<feature type="compositionally biased region" description="Low complexity" evidence="1">
    <location>
        <begin position="223"/>
        <end position="232"/>
    </location>
</feature>
<feature type="region of interest" description="Disordered" evidence="1">
    <location>
        <begin position="31"/>
        <end position="69"/>
    </location>
</feature>
<evidence type="ECO:0000256" key="1">
    <source>
        <dbReference type="SAM" id="MobiDB-lite"/>
    </source>
</evidence>
<proteinExistence type="predicted"/>
<dbReference type="EMBL" id="JACDUR010000002">
    <property type="protein sequence ID" value="MBA2890724.1"/>
    <property type="molecule type" value="Genomic_DNA"/>
</dbReference>
<organism evidence="2 3">
    <name type="scientific">Nonomuraea soli</name>
    <dbReference type="NCBI Taxonomy" id="1032476"/>
    <lineage>
        <taxon>Bacteria</taxon>
        <taxon>Bacillati</taxon>
        <taxon>Actinomycetota</taxon>
        <taxon>Actinomycetes</taxon>
        <taxon>Streptosporangiales</taxon>
        <taxon>Streptosporangiaceae</taxon>
        <taxon>Nonomuraea</taxon>
    </lineage>
</organism>
<reference evidence="2 3" key="1">
    <citation type="submission" date="2020-07" db="EMBL/GenBank/DDBJ databases">
        <title>Genomic Encyclopedia of Type Strains, Phase IV (KMG-IV): sequencing the most valuable type-strain genomes for metagenomic binning, comparative biology and taxonomic classification.</title>
        <authorList>
            <person name="Goeker M."/>
        </authorList>
    </citation>
    <scope>NUCLEOTIDE SEQUENCE [LARGE SCALE GENOMIC DNA]</scope>
    <source>
        <strain evidence="2 3">DSM 45533</strain>
    </source>
</reference>
<sequence length="261" mass="27326">MSTRARNLLVGAVFSVVFAFGVFLAVRPAFTTEPPPLESTQTAPAPERSASEEPGVEEPEQTKTTVIGGPTMDNYYPVLNFGASFPGTTCAIFGAERADRPLVIDSVTVSPGGEWRLHDCGSASTPPGSYNQDGIETIGIAPCQAGLTIEPSSASDVRNGCWIGVETTGGAPAQGLLTLSARWQCGAGETCRAKQRHFRLTSQGTGEPGPTEDPTRTPDEPTGEPTAEPTAEPTEEPSSRPTEEPLDEPTQIPGAEETPAS</sequence>
<protein>
    <submittedName>
        <fullName evidence="2">Uncharacterized protein</fullName>
    </submittedName>
</protein>
<name>A0A7W0HPC5_9ACTN</name>
<keyword evidence="3" id="KW-1185">Reference proteome</keyword>
<dbReference type="RefSeq" id="WP_181609514.1">
    <property type="nucleotide sequence ID" value="NZ_BAABAM010000006.1"/>
</dbReference>
<evidence type="ECO:0000313" key="3">
    <source>
        <dbReference type="Proteomes" id="UP000530928"/>
    </source>
</evidence>